<dbReference type="EMBL" id="KX833889">
    <property type="protein sequence ID" value="ATA58034.1"/>
    <property type="molecule type" value="mRNA"/>
</dbReference>
<dbReference type="GeneID" id="120527064"/>
<feature type="region of interest" description="Disordered" evidence="1">
    <location>
        <begin position="213"/>
        <end position="267"/>
    </location>
</feature>
<sequence>MKLAIILICHLGATVALPLYQGNYAMPISNSMEFLRYTGLGYTGAGYGQTLALPYVQQPFSRFYQQTPDFVLNPQLPLQPQVVGSQFPQLAAFPPQFPGTPQILMPAPGSMQPTVFLPGQGQFPPNVYIQHAGGQTPQMNQIPQIKPTVVVPSQPDQNSPQATNQPAGQEPQAPQLPKQVLTNNPTMALPSQTEQGYPFYFQYRFPQQQTQEIKLSNPQQPAPTLPSPKVVLPGPLQQKTPLNQEAQSETKLDIPGDGGQVAQAAQA</sequence>
<feature type="compositionally biased region" description="Polar residues" evidence="1">
    <location>
        <begin position="154"/>
        <end position="167"/>
    </location>
</feature>
<dbReference type="RefSeq" id="XP_039606034.1">
    <property type="nucleotide sequence ID" value="XM_039750100.1"/>
</dbReference>
<protein>
    <submittedName>
        <fullName evidence="3">Odontogenic ameloblast-associated protein-like protein</fullName>
    </submittedName>
</protein>
<name>A0A286SFG5_POLSE</name>
<organism evidence="3">
    <name type="scientific">Polypterus senegalus</name>
    <name type="common">Senegal bichir</name>
    <dbReference type="NCBI Taxonomy" id="55291"/>
    <lineage>
        <taxon>Eukaryota</taxon>
        <taxon>Metazoa</taxon>
        <taxon>Chordata</taxon>
        <taxon>Craniata</taxon>
        <taxon>Vertebrata</taxon>
        <taxon>Euteleostomi</taxon>
        <taxon>Actinopterygii</taxon>
        <taxon>Polypteriformes</taxon>
        <taxon>Polypteridae</taxon>
        <taxon>Polypterus</taxon>
    </lineage>
</organism>
<keyword evidence="2" id="KW-0732">Signal</keyword>
<dbReference type="KEGG" id="psex:120527064"/>
<feature type="signal peptide" evidence="2">
    <location>
        <begin position="1"/>
        <end position="16"/>
    </location>
</feature>
<feature type="region of interest" description="Disordered" evidence="1">
    <location>
        <begin position="150"/>
        <end position="177"/>
    </location>
</feature>
<proteinExistence type="evidence at transcript level"/>
<dbReference type="OrthoDB" id="10323601at2759"/>
<reference evidence="3" key="1">
    <citation type="submission" date="2016-09" db="EMBL/GenBank/DDBJ databases">
        <title>Expression of SCPPs during tooth formation in the actinopterygian fish Polypterus senegalus.</title>
        <authorList>
            <person name="Fernandez-Trujillo M.A."/>
            <person name="Silvent J."/>
            <person name="Liu X."/>
            <person name="Corre E."/>
            <person name="Sire J.Y."/>
        </authorList>
    </citation>
    <scope>NUCLEOTIDE SEQUENCE</scope>
</reference>
<feature type="compositionally biased region" description="Polar residues" evidence="1">
    <location>
        <begin position="237"/>
        <end position="247"/>
    </location>
</feature>
<evidence type="ECO:0000256" key="1">
    <source>
        <dbReference type="SAM" id="MobiDB-lite"/>
    </source>
</evidence>
<accession>A0A286SFG5</accession>
<evidence type="ECO:0000256" key="2">
    <source>
        <dbReference type="SAM" id="SignalP"/>
    </source>
</evidence>
<feature type="chain" id="PRO_5012673843" evidence="2">
    <location>
        <begin position="17"/>
        <end position="267"/>
    </location>
</feature>
<dbReference type="AlphaFoldDB" id="A0A286SFG5"/>
<evidence type="ECO:0000313" key="3">
    <source>
        <dbReference type="EMBL" id="ATA58034.1"/>
    </source>
</evidence>